<evidence type="ECO:0000313" key="1">
    <source>
        <dbReference type="EMBL" id="JAD67500.1"/>
    </source>
</evidence>
<dbReference type="EMBL" id="GBRH01230395">
    <property type="protein sequence ID" value="JAD67500.1"/>
    <property type="molecule type" value="Transcribed_RNA"/>
</dbReference>
<dbReference type="AlphaFoldDB" id="A0A0A9C272"/>
<protein>
    <submittedName>
        <fullName evidence="1">Uncharacterized protein</fullName>
    </submittedName>
</protein>
<organism evidence="1">
    <name type="scientific">Arundo donax</name>
    <name type="common">Giant reed</name>
    <name type="synonym">Donax arundinaceus</name>
    <dbReference type="NCBI Taxonomy" id="35708"/>
    <lineage>
        <taxon>Eukaryota</taxon>
        <taxon>Viridiplantae</taxon>
        <taxon>Streptophyta</taxon>
        <taxon>Embryophyta</taxon>
        <taxon>Tracheophyta</taxon>
        <taxon>Spermatophyta</taxon>
        <taxon>Magnoliopsida</taxon>
        <taxon>Liliopsida</taxon>
        <taxon>Poales</taxon>
        <taxon>Poaceae</taxon>
        <taxon>PACMAD clade</taxon>
        <taxon>Arundinoideae</taxon>
        <taxon>Arundineae</taxon>
        <taxon>Arundo</taxon>
    </lineage>
</organism>
<sequence>MSVVFCYCPLPSFFMQEILVRCYQ</sequence>
<reference evidence="1" key="1">
    <citation type="submission" date="2014-09" db="EMBL/GenBank/DDBJ databases">
        <authorList>
            <person name="Magalhaes I.L.F."/>
            <person name="Oliveira U."/>
            <person name="Santos F.R."/>
            <person name="Vidigal T.H.D.A."/>
            <person name="Brescovit A.D."/>
            <person name="Santos A.J."/>
        </authorList>
    </citation>
    <scope>NUCLEOTIDE SEQUENCE</scope>
    <source>
        <tissue evidence="1">Shoot tissue taken approximately 20 cm above the soil surface</tissue>
    </source>
</reference>
<reference evidence="1" key="2">
    <citation type="journal article" date="2015" name="Data Brief">
        <title>Shoot transcriptome of the giant reed, Arundo donax.</title>
        <authorList>
            <person name="Barrero R.A."/>
            <person name="Guerrero F.D."/>
            <person name="Moolhuijzen P."/>
            <person name="Goolsby J.A."/>
            <person name="Tidwell J."/>
            <person name="Bellgard S.E."/>
            <person name="Bellgard M.I."/>
        </authorList>
    </citation>
    <scope>NUCLEOTIDE SEQUENCE</scope>
    <source>
        <tissue evidence="1">Shoot tissue taken approximately 20 cm above the soil surface</tissue>
    </source>
</reference>
<proteinExistence type="predicted"/>
<name>A0A0A9C272_ARUDO</name>
<accession>A0A0A9C272</accession>